<protein>
    <submittedName>
        <fullName evidence="2">Uncharacterized protein</fullName>
    </submittedName>
</protein>
<feature type="signal peptide" evidence="1">
    <location>
        <begin position="1"/>
        <end position="20"/>
    </location>
</feature>
<name>A0AAD8PD69_BABGI</name>
<comment type="caution">
    <text evidence="2">The sequence shown here is derived from an EMBL/GenBank/DDBJ whole genome shotgun (WGS) entry which is preliminary data.</text>
</comment>
<gene>
    <name evidence="2" type="ORF">BgAZ_500980</name>
</gene>
<proteinExistence type="predicted"/>
<evidence type="ECO:0000256" key="1">
    <source>
        <dbReference type="SAM" id="SignalP"/>
    </source>
</evidence>
<evidence type="ECO:0000313" key="2">
    <source>
        <dbReference type="EMBL" id="KAK1441766.1"/>
    </source>
</evidence>
<keyword evidence="1" id="KW-0732">Signal</keyword>
<organism evidence="2 3">
    <name type="scientific">Babesia gibsoni</name>
    <dbReference type="NCBI Taxonomy" id="33632"/>
    <lineage>
        <taxon>Eukaryota</taxon>
        <taxon>Sar</taxon>
        <taxon>Alveolata</taxon>
        <taxon>Apicomplexa</taxon>
        <taxon>Aconoidasida</taxon>
        <taxon>Piroplasmida</taxon>
        <taxon>Babesiidae</taxon>
        <taxon>Babesia</taxon>
    </lineage>
</organism>
<evidence type="ECO:0000313" key="3">
    <source>
        <dbReference type="Proteomes" id="UP001230268"/>
    </source>
</evidence>
<dbReference type="AlphaFoldDB" id="A0AAD8PD69"/>
<sequence>MHIVSYVCLLAACFPRLSEANSGDAKKGLNIDIHFNNTRSIGKTTAATGPENLLEVTRPVPYIEIKPNDLESVNRIAEMALENETLSTVMHEEYYNVMRNLGELSPEEMLSELIGQTNALEAIKAELGAEERITRLQLYGYQSVPQVALPVSTPVVLDPNAVPNYL</sequence>
<reference evidence="2" key="1">
    <citation type="submission" date="2023-08" db="EMBL/GenBank/DDBJ databases">
        <title>Draft sequence of the Babesia gibsoni genome.</title>
        <authorList>
            <person name="Yamagishi J.Y."/>
            <person name="Xuan X.X."/>
        </authorList>
    </citation>
    <scope>NUCLEOTIDE SEQUENCE</scope>
    <source>
        <strain evidence="2">Azabu</strain>
    </source>
</reference>
<feature type="chain" id="PRO_5042137195" evidence="1">
    <location>
        <begin position="21"/>
        <end position="166"/>
    </location>
</feature>
<dbReference type="Proteomes" id="UP001230268">
    <property type="component" value="Unassembled WGS sequence"/>
</dbReference>
<dbReference type="EMBL" id="JAVEPI010000005">
    <property type="protein sequence ID" value="KAK1441766.1"/>
    <property type="molecule type" value="Genomic_DNA"/>
</dbReference>
<keyword evidence="3" id="KW-1185">Reference proteome</keyword>
<accession>A0AAD8PD69</accession>